<dbReference type="SUPFAM" id="SSF54626">
    <property type="entry name" value="Chalcone isomerase"/>
    <property type="match status" value="1"/>
</dbReference>
<accession>A0ABV7H4H4</accession>
<evidence type="ECO:0000313" key="4">
    <source>
        <dbReference type="Proteomes" id="UP001595556"/>
    </source>
</evidence>
<dbReference type="Gene3D" id="3.50.70.10">
    <property type="match status" value="1"/>
</dbReference>
<keyword evidence="4" id="KW-1185">Reference proteome</keyword>
<evidence type="ECO:0000313" key="3">
    <source>
        <dbReference type="EMBL" id="MFC3148814.1"/>
    </source>
</evidence>
<gene>
    <name evidence="3" type="ORF">ACFOEN_14370</name>
</gene>
<dbReference type="InterPro" id="IPR036298">
    <property type="entry name" value="Chalcone_isomerase_sf"/>
</dbReference>
<dbReference type="Pfam" id="PF16036">
    <property type="entry name" value="Chalcone_3"/>
    <property type="match status" value="1"/>
</dbReference>
<dbReference type="RefSeq" id="WP_377305102.1">
    <property type="nucleotide sequence ID" value="NZ_CP180191.1"/>
</dbReference>
<keyword evidence="3" id="KW-0413">Isomerase</keyword>
<sequence length="190" mass="20370">MNKLIAAALFALAFLTPTAQGAELEGVKIPDQVTVAGQSLTLNGAGVRSRFGFKVYVGGLYLPRKSGNANEVLNMKGAKRVHLTLLREISSKDLGEAFLKGVRDNLSPEELQKVSTQLVQFGQVFATIPSGKPGDVIVVDFNPSRGTVVNSMGKEQAAIPGEDFYEALLKIWLGNKPVQADLKDAMLGKK</sequence>
<dbReference type="InterPro" id="IPR016088">
    <property type="entry name" value="Chalcone_isomerase_3-sand"/>
</dbReference>
<organism evidence="3 4">
    <name type="scientific">Piscinibacterium candidicorallinum</name>
    <dbReference type="NCBI Taxonomy" id="1793872"/>
    <lineage>
        <taxon>Bacteria</taxon>
        <taxon>Pseudomonadati</taxon>
        <taxon>Pseudomonadota</taxon>
        <taxon>Betaproteobacteria</taxon>
        <taxon>Burkholderiales</taxon>
        <taxon>Piscinibacterium</taxon>
    </lineage>
</organism>
<dbReference type="InterPro" id="IPR016087">
    <property type="entry name" value="Chalcone_isomerase"/>
</dbReference>
<dbReference type="PANTHER" id="PTHR47698">
    <property type="entry name" value="FATTY-ACID-BINDING PROTEIN 3, CHLOROPLASTIC"/>
    <property type="match status" value="1"/>
</dbReference>
<name>A0ABV7H4H4_9BURK</name>
<evidence type="ECO:0000259" key="2">
    <source>
        <dbReference type="Pfam" id="PF16036"/>
    </source>
</evidence>
<reference evidence="4" key="1">
    <citation type="journal article" date="2019" name="Int. J. Syst. Evol. Microbiol.">
        <title>The Global Catalogue of Microorganisms (GCM) 10K type strain sequencing project: providing services to taxonomists for standard genome sequencing and annotation.</title>
        <authorList>
            <consortium name="The Broad Institute Genomics Platform"/>
            <consortium name="The Broad Institute Genome Sequencing Center for Infectious Disease"/>
            <person name="Wu L."/>
            <person name="Ma J."/>
        </authorList>
    </citation>
    <scope>NUCLEOTIDE SEQUENCE [LARGE SCALE GENOMIC DNA]</scope>
    <source>
        <strain evidence="4">KCTC 52168</strain>
    </source>
</reference>
<proteinExistence type="predicted"/>
<dbReference type="GO" id="GO:0016853">
    <property type="term" value="F:isomerase activity"/>
    <property type="evidence" value="ECO:0007669"/>
    <property type="project" value="UniProtKB-KW"/>
</dbReference>
<feature type="domain" description="Chalcone isomerase" evidence="2">
    <location>
        <begin position="22"/>
        <end position="188"/>
    </location>
</feature>
<keyword evidence="1" id="KW-0732">Signal</keyword>
<dbReference type="Proteomes" id="UP001595556">
    <property type="component" value="Unassembled WGS sequence"/>
</dbReference>
<comment type="caution">
    <text evidence="3">The sequence shown here is derived from an EMBL/GenBank/DDBJ whole genome shotgun (WGS) entry which is preliminary data.</text>
</comment>
<protein>
    <submittedName>
        <fullName evidence="3">Chalcone isomerase family protein</fullName>
    </submittedName>
</protein>
<feature type="signal peptide" evidence="1">
    <location>
        <begin position="1"/>
        <end position="21"/>
    </location>
</feature>
<evidence type="ECO:0000256" key="1">
    <source>
        <dbReference type="SAM" id="SignalP"/>
    </source>
</evidence>
<dbReference type="EMBL" id="JBHRTI010000010">
    <property type="protein sequence ID" value="MFC3148814.1"/>
    <property type="molecule type" value="Genomic_DNA"/>
</dbReference>
<feature type="chain" id="PRO_5045769788" evidence="1">
    <location>
        <begin position="22"/>
        <end position="190"/>
    </location>
</feature>
<dbReference type="PANTHER" id="PTHR47698:SF2">
    <property type="entry name" value="FATTY-ACID-BINDING PROTEIN 3, CHLOROPLASTIC"/>
    <property type="match status" value="1"/>
</dbReference>